<sequence>MRTHSSTCPSCAQRKGRKPWRNLESEPRINSYGKVACGILAKPGTSLVLICFSGLFSWHPFLALSLFMTEAMTPLLSTLLSHPEVSPPRHMSSGSCSVSVPPWYLNRKPHFTLWHGLVGLEMVCVVGVQTLAALPLLYYSLAKGWSLARLKRYAASGLITYQLGSASLLLGTCSVWFTGAVGRYTCQVSNTYMAKKRMVS</sequence>
<comment type="subcellular location">
    <subcellularLocation>
        <location evidence="2">Membrane</location>
    </subcellularLocation>
</comment>
<keyword evidence="4 8" id="KW-0812">Transmembrane</keyword>
<protein>
    <recommendedName>
        <fullName evidence="9">Cytochrome b561 domain-containing protein</fullName>
    </recommendedName>
</protein>
<dbReference type="Pfam" id="PF03188">
    <property type="entry name" value="Cytochrom_B561"/>
    <property type="match status" value="1"/>
</dbReference>
<keyword evidence="7 8" id="KW-0472">Membrane</keyword>
<evidence type="ECO:0000313" key="10">
    <source>
        <dbReference type="Ensembl" id="ENSSTUP00000045384.1"/>
    </source>
</evidence>
<reference evidence="10" key="1">
    <citation type="submission" date="2025-08" db="UniProtKB">
        <authorList>
            <consortium name="Ensembl"/>
        </authorList>
    </citation>
    <scope>IDENTIFICATION</scope>
</reference>
<evidence type="ECO:0000256" key="3">
    <source>
        <dbReference type="ARBA" id="ARBA00022448"/>
    </source>
</evidence>
<dbReference type="Ensembl" id="ENSSTUT00000047357.1">
    <property type="protein sequence ID" value="ENSSTUP00000045384.1"/>
    <property type="gene ID" value="ENSSTUG00000019108.1"/>
</dbReference>
<feature type="transmembrane region" description="Helical" evidence="8">
    <location>
        <begin position="153"/>
        <end position="177"/>
    </location>
</feature>
<accession>A0A673ZDL1</accession>
<evidence type="ECO:0000259" key="9">
    <source>
        <dbReference type="Pfam" id="PF03188"/>
    </source>
</evidence>
<dbReference type="InParanoid" id="A0A673ZDL1"/>
<keyword evidence="6 8" id="KW-1133">Transmembrane helix</keyword>
<keyword evidence="5" id="KW-0249">Electron transport</keyword>
<dbReference type="GeneTree" id="ENSGT01050000247810"/>
<dbReference type="GO" id="GO:0016020">
    <property type="term" value="C:membrane"/>
    <property type="evidence" value="ECO:0007669"/>
    <property type="project" value="UniProtKB-SubCell"/>
</dbReference>
<feature type="domain" description="Cytochrome b561" evidence="9">
    <location>
        <begin position="106"/>
        <end position="178"/>
    </location>
</feature>
<dbReference type="OMA" id="LFMTEAM"/>
<evidence type="ECO:0000256" key="8">
    <source>
        <dbReference type="SAM" id="Phobius"/>
    </source>
</evidence>
<proteinExistence type="predicted"/>
<evidence type="ECO:0000256" key="5">
    <source>
        <dbReference type="ARBA" id="ARBA00022982"/>
    </source>
</evidence>
<evidence type="ECO:0000256" key="2">
    <source>
        <dbReference type="ARBA" id="ARBA00004370"/>
    </source>
</evidence>
<organism evidence="10 11">
    <name type="scientific">Salmo trutta</name>
    <name type="common">Brown trout</name>
    <dbReference type="NCBI Taxonomy" id="8032"/>
    <lineage>
        <taxon>Eukaryota</taxon>
        <taxon>Metazoa</taxon>
        <taxon>Chordata</taxon>
        <taxon>Craniata</taxon>
        <taxon>Vertebrata</taxon>
        <taxon>Euteleostomi</taxon>
        <taxon>Actinopterygii</taxon>
        <taxon>Neopterygii</taxon>
        <taxon>Teleostei</taxon>
        <taxon>Protacanthopterygii</taxon>
        <taxon>Salmoniformes</taxon>
        <taxon>Salmonidae</taxon>
        <taxon>Salmoninae</taxon>
        <taxon>Salmo</taxon>
    </lineage>
</organism>
<feature type="transmembrane region" description="Helical" evidence="8">
    <location>
        <begin position="113"/>
        <end position="141"/>
    </location>
</feature>
<comment type="cofactor">
    <cofactor evidence="1">
        <name>heme b</name>
        <dbReference type="ChEBI" id="CHEBI:60344"/>
    </cofactor>
</comment>
<dbReference type="InterPro" id="IPR006593">
    <property type="entry name" value="Cyt_b561/ferric_Rdtase_TM"/>
</dbReference>
<dbReference type="Proteomes" id="UP000472277">
    <property type="component" value="Chromosome 16"/>
</dbReference>
<dbReference type="Gene3D" id="1.20.120.1770">
    <property type="match status" value="1"/>
</dbReference>
<evidence type="ECO:0000256" key="1">
    <source>
        <dbReference type="ARBA" id="ARBA00001970"/>
    </source>
</evidence>
<evidence type="ECO:0000313" key="11">
    <source>
        <dbReference type="Proteomes" id="UP000472277"/>
    </source>
</evidence>
<reference evidence="10" key="2">
    <citation type="submission" date="2025-09" db="UniProtKB">
        <authorList>
            <consortium name="Ensembl"/>
        </authorList>
    </citation>
    <scope>IDENTIFICATION</scope>
</reference>
<evidence type="ECO:0000256" key="4">
    <source>
        <dbReference type="ARBA" id="ARBA00022692"/>
    </source>
</evidence>
<name>A0A673ZDL1_SALTR</name>
<keyword evidence="3" id="KW-0813">Transport</keyword>
<keyword evidence="11" id="KW-1185">Reference proteome</keyword>
<evidence type="ECO:0000256" key="7">
    <source>
        <dbReference type="ARBA" id="ARBA00023136"/>
    </source>
</evidence>
<evidence type="ECO:0000256" key="6">
    <source>
        <dbReference type="ARBA" id="ARBA00022989"/>
    </source>
</evidence>
<dbReference type="AlphaFoldDB" id="A0A673ZDL1"/>